<dbReference type="VEuPathDB" id="VectorBase:ISCI002629"/>
<dbReference type="Gene3D" id="2.60.40.1120">
    <property type="entry name" value="Carboxypeptidase-like, regulatory domain"/>
    <property type="match status" value="1"/>
</dbReference>
<dbReference type="AlphaFoldDB" id="B7PDQ1"/>
<evidence type="ECO:0000256" key="1">
    <source>
        <dbReference type="ARBA" id="ARBA00005988"/>
    </source>
</evidence>
<dbReference type="InterPro" id="IPR008969">
    <property type="entry name" value="CarboxyPept-like_regulatory"/>
</dbReference>
<dbReference type="InterPro" id="IPR050753">
    <property type="entry name" value="Peptidase_M14_domain"/>
</dbReference>
<dbReference type="GO" id="GO:0008270">
    <property type="term" value="F:zinc ion binding"/>
    <property type="evidence" value="ECO:0007669"/>
    <property type="project" value="InterPro"/>
</dbReference>
<dbReference type="VEuPathDB" id="VectorBase:ISCW002629"/>
<dbReference type="SUPFAM" id="SSF53187">
    <property type="entry name" value="Zn-dependent exopeptidases"/>
    <property type="match status" value="1"/>
</dbReference>
<proteinExistence type="inferred from homology"/>
<dbReference type="GO" id="GO:0004181">
    <property type="term" value="F:metallocarboxypeptidase activity"/>
    <property type="evidence" value="ECO:0000318"/>
    <property type="project" value="GO_Central"/>
</dbReference>
<evidence type="ECO:0000256" key="2">
    <source>
        <dbReference type="ARBA" id="ARBA00023180"/>
    </source>
</evidence>
<comment type="similarity">
    <text evidence="1">Belongs to the peptidase M14 family.</text>
</comment>
<evidence type="ECO:0000313" key="6">
    <source>
        <dbReference type="Proteomes" id="UP000001555"/>
    </source>
</evidence>
<keyword evidence="4" id="KW-0645">Protease</keyword>
<evidence type="ECO:0000313" key="4">
    <source>
        <dbReference type="EMBL" id="EEC04723.1"/>
    </source>
</evidence>
<organism>
    <name type="scientific">Ixodes scapularis</name>
    <name type="common">Black-legged tick</name>
    <name type="synonym">Deer tick</name>
    <dbReference type="NCBI Taxonomy" id="6945"/>
    <lineage>
        <taxon>Eukaryota</taxon>
        <taxon>Metazoa</taxon>
        <taxon>Ecdysozoa</taxon>
        <taxon>Arthropoda</taxon>
        <taxon>Chelicerata</taxon>
        <taxon>Arachnida</taxon>
        <taxon>Acari</taxon>
        <taxon>Parasitiformes</taxon>
        <taxon>Ixodida</taxon>
        <taxon>Ixodoidea</taxon>
        <taxon>Ixodidae</taxon>
        <taxon>Ixodinae</taxon>
        <taxon>Ixodes</taxon>
    </lineage>
</organism>
<dbReference type="CDD" id="cd11308">
    <property type="entry name" value="Peptidase_M14NE-CP-C_like"/>
    <property type="match status" value="1"/>
</dbReference>
<dbReference type="EC" id="3.4.17.10" evidence="4"/>
<keyword evidence="4" id="KW-0378">Hydrolase</keyword>
<dbReference type="HOGENOM" id="CLU_1429481_0_0_1"/>
<gene>
    <name evidence="4" type="ORF">IscW_ISCW002629</name>
</gene>
<feature type="domain" description="Peptidase M14" evidence="3">
    <location>
        <begin position="9"/>
        <end position="72"/>
    </location>
</feature>
<keyword evidence="4" id="KW-0121">Carboxypeptidase</keyword>
<dbReference type="Pfam" id="PF00246">
    <property type="entry name" value="Peptidase_M14"/>
    <property type="match status" value="1"/>
</dbReference>
<dbReference type="InParanoid" id="B7PDQ1"/>
<dbReference type="InterPro" id="IPR000834">
    <property type="entry name" value="Peptidase_M14"/>
</dbReference>
<keyword evidence="2" id="KW-0325">Glycoprotein</keyword>
<dbReference type="GO" id="GO:0016485">
    <property type="term" value="P:protein processing"/>
    <property type="evidence" value="ECO:0000318"/>
    <property type="project" value="GO_Central"/>
</dbReference>
<dbReference type="EMBL" id="DS690902">
    <property type="protein sequence ID" value="EEC04723.1"/>
    <property type="molecule type" value="Genomic_DNA"/>
</dbReference>
<dbReference type="GO" id="GO:0005615">
    <property type="term" value="C:extracellular space"/>
    <property type="evidence" value="ECO:0000318"/>
    <property type="project" value="GO_Central"/>
</dbReference>
<dbReference type="PaxDb" id="6945-B7PDQ1"/>
<dbReference type="SUPFAM" id="SSF49464">
    <property type="entry name" value="Carboxypeptidase regulatory domain-like"/>
    <property type="match status" value="1"/>
</dbReference>
<dbReference type="GO" id="GO:0006518">
    <property type="term" value="P:peptide metabolic process"/>
    <property type="evidence" value="ECO:0000318"/>
    <property type="project" value="GO_Central"/>
</dbReference>
<evidence type="ECO:0000313" key="5">
    <source>
        <dbReference type="EnsemblMetazoa" id="ISCW002629-PA"/>
    </source>
</evidence>
<dbReference type="EMBL" id="ABJB011138327">
    <property type="status" value="NOT_ANNOTATED_CDS"/>
    <property type="molecule type" value="Genomic_DNA"/>
</dbReference>
<name>B7PDQ1_IXOSC</name>
<dbReference type="OrthoDB" id="6493183at2759"/>
<dbReference type="EMBL" id="ABJB010709880">
    <property type="status" value="NOT_ANNOTATED_CDS"/>
    <property type="molecule type" value="Genomic_DNA"/>
</dbReference>
<protein>
    <submittedName>
        <fullName evidence="4 5">Carboxypeptidase m, putative</fullName>
        <ecNumber evidence="4">3.4.17.10</ecNumber>
        <ecNumber evidence="4">3.4.17.12</ecNumber>
    </submittedName>
</protein>
<keyword evidence="6" id="KW-1185">Reference proteome</keyword>
<dbReference type="VEuPathDB" id="VectorBase:ISCP_003217"/>
<dbReference type="EMBL" id="ABJB010226766">
    <property type="status" value="NOT_ANNOTATED_CDS"/>
    <property type="molecule type" value="Genomic_DNA"/>
</dbReference>
<evidence type="ECO:0000259" key="3">
    <source>
        <dbReference type="Pfam" id="PF00246"/>
    </source>
</evidence>
<sequence length="190" mass="21090">MLSRRPKEDALVPHVHLVANIYGNDPVTREVALQLVDYVVENKQKDQDVAWLLDNARLSVVPSVNVDGSDASIPGECIGMPSYQDQRAARAVKMALPGVLAKHSRLFGVRGTVLNRRSEPIARALLTIHNRTVGFRTNERGEFWRILLPGSYTLLASADGYLPAAVDFQVVSKQATTLEVKLYSGYRYET</sequence>
<dbReference type="EnsemblMetazoa" id="ISCW002629-RA">
    <property type="protein sequence ID" value="ISCW002629-PA"/>
    <property type="gene ID" value="ISCW002629"/>
</dbReference>
<dbReference type="EC" id="3.4.17.12" evidence="4"/>
<dbReference type="PANTHER" id="PTHR11532">
    <property type="entry name" value="PROTEASE M14 CARBOXYPEPTIDASE"/>
    <property type="match status" value="1"/>
</dbReference>
<dbReference type="PANTHER" id="PTHR11532:SF84">
    <property type="entry name" value="CARBOXYPEPTIDASE M"/>
    <property type="match status" value="1"/>
</dbReference>
<dbReference type="Pfam" id="PF13620">
    <property type="entry name" value="CarboxypepD_reg"/>
    <property type="match status" value="1"/>
</dbReference>
<dbReference type="Proteomes" id="UP000001555">
    <property type="component" value="Unassembled WGS sequence"/>
</dbReference>
<reference evidence="5" key="2">
    <citation type="submission" date="2020-05" db="UniProtKB">
        <authorList>
            <consortium name="EnsemblMetazoa"/>
        </authorList>
    </citation>
    <scope>IDENTIFICATION</scope>
    <source>
        <strain evidence="5">wikel</strain>
    </source>
</reference>
<dbReference type="Gene3D" id="3.40.630.10">
    <property type="entry name" value="Zn peptidases"/>
    <property type="match status" value="1"/>
</dbReference>
<reference evidence="4 6" key="1">
    <citation type="submission" date="2008-03" db="EMBL/GenBank/DDBJ databases">
        <title>Annotation of Ixodes scapularis.</title>
        <authorList>
            <consortium name="Ixodes scapularis Genome Project Consortium"/>
            <person name="Caler E."/>
            <person name="Hannick L.I."/>
            <person name="Bidwell S."/>
            <person name="Joardar V."/>
            <person name="Thiagarajan M."/>
            <person name="Amedeo P."/>
            <person name="Galinsky K.J."/>
            <person name="Schobel S."/>
            <person name="Inman J."/>
            <person name="Hostetler J."/>
            <person name="Miller J."/>
            <person name="Hammond M."/>
            <person name="Megy K."/>
            <person name="Lawson D."/>
            <person name="Kodira C."/>
            <person name="Sutton G."/>
            <person name="Meyer J."/>
            <person name="Hill C.A."/>
            <person name="Birren B."/>
            <person name="Nene V."/>
            <person name="Collins F."/>
            <person name="Alarcon-Chaidez F."/>
            <person name="Wikel S."/>
            <person name="Strausberg R."/>
        </authorList>
    </citation>
    <scope>NUCLEOTIDE SEQUENCE [LARGE SCALE GENOMIC DNA]</scope>
    <source>
        <strain evidence="6">Wikel</strain>
        <strain evidence="4">Wikel colony</strain>
    </source>
</reference>
<accession>B7PDQ1</accession>